<evidence type="ECO:0000259" key="1">
    <source>
        <dbReference type="Pfam" id="PF01261"/>
    </source>
</evidence>
<dbReference type="InterPro" id="IPR013022">
    <property type="entry name" value="Xyl_isomerase-like_TIM-brl"/>
</dbReference>
<feature type="domain" description="Xylose isomerase-like TIM barrel" evidence="1">
    <location>
        <begin position="20"/>
        <end position="272"/>
    </location>
</feature>
<dbReference type="RefSeq" id="WP_109605612.1">
    <property type="nucleotide sequence ID" value="NZ_QGGI01000016.1"/>
</dbReference>
<name>A0AA45C5G9_9BACT</name>
<dbReference type="SUPFAM" id="SSF51658">
    <property type="entry name" value="Xylose isomerase-like"/>
    <property type="match status" value="1"/>
</dbReference>
<dbReference type="AlphaFoldDB" id="A0AA45C5G9"/>
<dbReference type="InterPro" id="IPR050312">
    <property type="entry name" value="IolE/XylAMocC-like"/>
</dbReference>
<proteinExistence type="predicted"/>
<comment type="caution">
    <text evidence="2">The sequence shown here is derived from an EMBL/GenBank/DDBJ whole genome shotgun (WGS) entry which is preliminary data.</text>
</comment>
<evidence type="ECO:0000313" key="3">
    <source>
        <dbReference type="Proteomes" id="UP000245921"/>
    </source>
</evidence>
<evidence type="ECO:0000313" key="2">
    <source>
        <dbReference type="EMBL" id="PWJ89005.1"/>
    </source>
</evidence>
<keyword evidence="2" id="KW-0413">Isomerase</keyword>
<dbReference type="EMBL" id="QGGI01000016">
    <property type="protein sequence ID" value="PWJ89005.1"/>
    <property type="molecule type" value="Genomic_DNA"/>
</dbReference>
<dbReference type="Proteomes" id="UP000245921">
    <property type="component" value="Unassembled WGS sequence"/>
</dbReference>
<dbReference type="InterPro" id="IPR036237">
    <property type="entry name" value="Xyl_isomerase-like_sf"/>
</dbReference>
<dbReference type="Pfam" id="PF01261">
    <property type="entry name" value="AP_endonuc_2"/>
    <property type="match status" value="1"/>
</dbReference>
<sequence>MKKSIITDQVDMDFEKALKIIKKYNYKNVEIHSLWNKTIENITIEEAYNIKKLLGFYDLNLICLSTTLFLMCPLYENYNISDFGNKFLTFKGNIKEHFQKMEYVIKIANILNTDKIRIFPFRAPNDKEIIGDDEDFSNIKKYFKQLSEKYKHENITFILENCPHSYLPNSYMTGKLLNDLNVDNIKLLWDPGNSFRANYDRIPKKYIKNNLFNEIENNIKNIYHIHLKDYKKNQNEFEHEIFLEGDIDYNNIINKLKEYNYDYSLSLESEVNFEKTIKSMNNLNKII</sequence>
<organism evidence="2 3">
    <name type="scientific">Oceanotoga teriensis</name>
    <dbReference type="NCBI Taxonomy" id="515440"/>
    <lineage>
        <taxon>Bacteria</taxon>
        <taxon>Thermotogati</taxon>
        <taxon>Thermotogota</taxon>
        <taxon>Thermotogae</taxon>
        <taxon>Petrotogales</taxon>
        <taxon>Petrotogaceae</taxon>
        <taxon>Oceanotoga</taxon>
    </lineage>
</organism>
<dbReference type="Gene3D" id="3.20.20.150">
    <property type="entry name" value="Divalent-metal-dependent TIM barrel enzymes"/>
    <property type="match status" value="1"/>
</dbReference>
<gene>
    <name evidence="2" type="ORF">C7380_11618</name>
</gene>
<reference evidence="2 3" key="1">
    <citation type="submission" date="2018-05" db="EMBL/GenBank/DDBJ databases">
        <title>Genomic Encyclopedia of Type Strains, Phase IV (KMG-IV): sequencing the most valuable type-strain genomes for metagenomic binning, comparative biology and taxonomic classification.</title>
        <authorList>
            <person name="Goeker M."/>
        </authorList>
    </citation>
    <scope>NUCLEOTIDE SEQUENCE [LARGE SCALE GENOMIC DNA]</scope>
    <source>
        <strain evidence="2 3">DSM 24906</strain>
    </source>
</reference>
<protein>
    <submittedName>
        <fullName evidence="2">Sugar phosphate isomerase/epimerase</fullName>
    </submittedName>
</protein>
<dbReference type="GO" id="GO:0016853">
    <property type="term" value="F:isomerase activity"/>
    <property type="evidence" value="ECO:0007669"/>
    <property type="project" value="UniProtKB-KW"/>
</dbReference>
<dbReference type="PANTHER" id="PTHR12110">
    <property type="entry name" value="HYDROXYPYRUVATE ISOMERASE"/>
    <property type="match status" value="1"/>
</dbReference>
<accession>A0AA45C5G9</accession>
<keyword evidence="3" id="KW-1185">Reference proteome</keyword>